<organism evidence="2 3">
    <name type="scientific">candidate division WWE3 bacterium RIFCSPLOWO2_02_FULL_53_10</name>
    <dbReference type="NCBI Taxonomy" id="1802629"/>
    <lineage>
        <taxon>Bacteria</taxon>
        <taxon>Katanobacteria</taxon>
    </lineage>
</organism>
<dbReference type="InterPro" id="IPR006342">
    <property type="entry name" value="FkbM_mtfrase"/>
</dbReference>
<evidence type="ECO:0000313" key="3">
    <source>
        <dbReference type="Proteomes" id="UP000176492"/>
    </source>
</evidence>
<dbReference type="InterPro" id="IPR052514">
    <property type="entry name" value="SAM-dependent_MTase"/>
</dbReference>
<proteinExistence type="predicted"/>
<dbReference type="NCBIfam" id="TIGR01444">
    <property type="entry name" value="fkbM_fam"/>
    <property type="match status" value="1"/>
</dbReference>
<gene>
    <name evidence="2" type="ORF">A3J33_01035</name>
</gene>
<dbReference type="InterPro" id="IPR029063">
    <property type="entry name" value="SAM-dependent_MTases_sf"/>
</dbReference>
<dbReference type="AlphaFoldDB" id="A0A1F4W5F8"/>
<dbReference type="Pfam" id="PF05050">
    <property type="entry name" value="Methyltransf_21"/>
    <property type="match status" value="1"/>
</dbReference>
<evidence type="ECO:0000313" key="2">
    <source>
        <dbReference type="EMBL" id="OGC64641.1"/>
    </source>
</evidence>
<dbReference type="EMBL" id="MEVM01000167">
    <property type="protein sequence ID" value="OGC64641.1"/>
    <property type="molecule type" value="Genomic_DNA"/>
</dbReference>
<sequence length="243" mass="27533">MDATARFDLGDREYIFTAPTSLQFKTVKKIIDSYYGEERVRKRIGDVHHIVDVGACIGTMSLCYTTIWPDAEILAIEPHPLNFKYLVENCKAFKNIHPVCIALGDKEERIRLALPSPEQRPLYPQFSRLANVGMASRYGNSDNYVAEVDAVTLDSIVGWDVDLIKIDVEGSEVSVLRGAERTIEATHPFLVVEAREENQKMAGGSLEELSNSLKRLGYIHRWQWGGDACLQHPLRKPLWTHYS</sequence>
<protein>
    <recommendedName>
        <fullName evidence="1">Methyltransferase FkbM domain-containing protein</fullName>
    </recommendedName>
</protein>
<dbReference type="PANTHER" id="PTHR34203:SF15">
    <property type="entry name" value="SLL1173 PROTEIN"/>
    <property type="match status" value="1"/>
</dbReference>
<dbReference type="Gene3D" id="3.40.50.150">
    <property type="entry name" value="Vaccinia Virus protein VP39"/>
    <property type="match status" value="1"/>
</dbReference>
<accession>A0A1F4W5F8</accession>
<dbReference type="SUPFAM" id="SSF53335">
    <property type="entry name" value="S-adenosyl-L-methionine-dependent methyltransferases"/>
    <property type="match status" value="1"/>
</dbReference>
<dbReference type="PANTHER" id="PTHR34203">
    <property type="entry name" value="METHYLTRANSFERASE, FKBM FAMILY PROTEIN"/>
    <property type="match status" value="1"/>
</dbReference>
<evidence type="ECO:0000259" key="1">
    <source>
        <dbReference type="Pfam" id="PF05050"/>
    </source>
</evidence>
<reference evidence="2 3" key="1">
    <citation type="journal article" date="2016" name="Nat. Commun.">
        <title>Thousands of microbial genomes shed light on interconnected biogeochemical processes in an aquifer system.</title>
        <authorList>
            <person name="Anantharaman K."/>
            <person name="Brown C.T."/>
            <person name="Hug L.A."/>
            <person name="Sharon I."/>
            <person name="Castelle C.J."/>
            <person name="Probst A.J."/>
            <person name="Thomas B.C."/>
            <person name="Singh A."/>
            <person name="Wilkins M.J."/>
            <person name="Karaoz U."/>
            <person name="Brodie E.L."/>
            <person name="Williams K.H."/>
            <person name="Hubbard S.S."/>
            <person name="Banfield J.F."/>
        </authorList>
    </citation>
    <scope>NUCLEOTIDE SEQUENCE [LARGE SCALE GENOMIC DNA]</scope>
</reference>
<comment type="caution">
    <text evidence="2">The sequence shown here is derived from an EMBL/GenBank/DDBJ whole genome shotgun (WGS) entry which is preliminary data.</text>
</comment>
<dbReference type="Proteomes" id="UP000176492">
    <property type="component" value="Unassembled WGS sequence"/>
</dbReference>
<name>A0A1F4W5F8_UNCKA</name>
<feature type="domain" description="Methyltransferase FkbM" evidence="1">
    <location>
        <begin position="52"/>
        <end position="218"/>
    </location>
</feature>